<dbReference type="AlphaFoldDB" id="A0A1F7Y2B2"/>
<evidence type="ECO:0000256" key="9">
    <source>
        <dbReference type="ARBA" id="ARBA00023136"/>
    </source>
</evidence>
<dbReference type="EMBL" id="MGGD01000010">
    <property type="protein sequence ID" value="OGM21421.1"/>
    <property type="molecule type" value="Genomic_DNA"/>
</dbReference>
<keyword evidence="8 11" id="KW-0406">Ion transport</keyword>
<keyword evidence="9 11" id="KW-0472">Membrane</keyword>
<keyword evidence="10 11" id="KW-0066">ATP synthesis</keyword>
<evidence type="ECO:0000256" key="1">
    <source>
        <dbReference type="ARBA" id="ARBA00004141"/>
    </source>
</evidence>
<name>A0A1F7Y2B2_9BACT</name>
<dbReference type="GO" id="GO:0005886">
    <property type="term" value="C:plasma membrane"/>
    <property type="evidence" value="ECO:0007669"/>
    <property type="project" value="UniProtKB-SubCell"/>
</dbReference>
<evidence type="ECO:0000313" key="14">
    <source>
        <dbReference type="Proteomes" id="UP000176741"/>
    </source>
</evidence>
<comment type="similarity">
    <text evidence="2 11 12">Belongs to the ATPase A chain family.</text>
</comment>
<dbReference type="GO" id="GO:0046933">
    <property type="term" value="F:proton-transporting ATP synthase activity, rotational mechanism"/>
    <property type="evidence" value="ECO:0007669"/>
    <property type="project" value="UniProtKB-UniRule"/>
</dbReference>
<feature type="transmembrane region" description="Helical" evidence="11">
    <location>
        <begin position="20"/>
        <end position="39"/>
    </location>
</feature>
<dbReference type="HAMAP" id="MF_01393">
    <property type="entry name" value="ATP_synth_a_bact"/>
    <property type="match status" value="1"/>
</dbReference>
<evidence type="ECO:0000256" key="11">
    <source>
        <dbReference type="HAMAP-Rule" id="MF_01393"/>
    </source>
</evidence>
<feature type="transmembrane region" description="Helical" evidence="11">
    <location>
        <begin position="76"/>
        <end position="95"/>
    </location>
</feature>
<dbReference type="InterPro" id="IPR000568">
    <property type="entry name" value="ATP_synth_F0_asu"/>
</dbReference>
<keyword evidence="4 11" id="KW-0138">CF(0)</keyword>
<evidence type="ECO:0000313" key="13">
    <source>
        <dbReference type="EMBL" id="OGM21421.1"/>
    </source>
</evidence>
<dbReference type="InterPro" id="IPR045082">
    <property type="entry name" value="ATP_syn_F0_a_bact/chloroplast"/>
</dbReference>
<dbReference type="InterPro" id="IPR035908">
    <property type="entry name" value="F0_ATP_A_sf"/>
</dbReference>
<keyword evidence="6 11" id="KW-0375">Hydrogen ion transport</keyword>
<dbReference type="SUPFAM" id="SSF81336">
    <property type="entry name" value="F1F0 ATP synthase subunit A"/>
    <property type="match status" value="1"/>
</dbReference>
<dbReference type="CDD" id="cd00310">
    <property type="entry name" value="ATP-synt_Fo_a_6"/>
    <property type="match status" value="1"/>
</dbReference>
<evidence type="ECO:0000256" key="10">
    <source>
        <dbReference type="ARBA" id="ARBA00023310"/>
    </source>
</evidence>
<comment type="subcellular location">
    <subcellularLocation>
        <location evidence="11 12">Cell membrane</location>
        <topology evidence="11 12">Multi-pass membrane protein</topology>
    </subcellularLocation>
    <subcellularLocation>
        <location evidence="1">Membrane</location>
        <topology evidence="1">Multi-pass membrane protein</topology>
    </subcellularLocation>
</comment>
<feature type="transmembrane region" description="Helical" evidence="11">
    <location>
        <begin position="125"/>
        <end position="145"/>
    </location>
</feature>
<dbReference type="Gene3D" id="1.20.120.220">
    <property type="entry name" value="ATP synthase, F0 complex, subunit A"/>
    <property type="match status" value="1"/>
</dbReference>
<dbReference type="PANTHER" id="PTHR42823">
    <property type="entry name" value="ATP SYNTHASE SUBUNIT A, CHLOROPLASTIC"/>
    <property type="match status" value="1"/>
</dbReference>
<dbReference type="PRINTS" id="PR00123">
    <property type="entry name" value="ATPASEA"/>
</dbReference>
<dbReference type="Proteomes" id="UP000176741">
    <property type="component" value="Unassembled WGS sequence"/>
</dbReference>
<evidence type="ECO:0000256" key="5">
    <source>
        <dbReference type="ARBA" id="ARBA00022692"/>
    </source>
</evidence>
<evidence type="ECO:0000256" key="6">
    <source>
        <dbReference type="ARBA" id="ARBA00022781"/>
    </source>
</evidence>
<keyword evidence="7 11" id="KW-1133">Transmembrane helix</keyword>
<accession>A0A1F7Y2B2</accession>
<dbReference type="Pfam" id="PF00119">
    <property type="entry name" value="ATP-synt_A"/>
    <property type="match status" value="1"/>
</dbReference>
<keyword evidence="11" id="KW-1003">Cell membrane</keyword>
<dbReference type="GO" id="GO:0042777">
    <property type="term" value="P:proton motive force-driven plasma membrane ATP synthesis"/>
    <property type="evidence" value="ECO:0007669"/>
    <property type="project" value="TreeGrafter"/>
</dbReference>
<comment type="caution">
    <text evidence="13">The sequence shown here is derived from an EMBL/GenBank/DDBJ whole genome shotgun (WGS) entry which is preliminary data.</text>
</comment>
<evidence type="ECO:0000256" key="3">
    <source>
        <dbReference type="ARBA" id="ARBA00022448"/>
    </source>
</evidence>
<evidence type="ECO:0000256" key="8">
    <source>
        <dbReference type="ARBA" id="ARBA00023065"/>
    </source>
</evidence>
<protein>
    <recommendedName>
        <fullName evidence="11 12">ATP synthase subunit a</fullName>
    </recommendedName>
    <alternativeName>
        <fullName evidence="11">ATP synthase F0 sector subunit a</fullName>
    </alternativeName>
    <alternativeName>
        <fullName evidence="11">F-ATPase subunit 6</fullName>
    </alternativeName>
</protein>
<evidence type="ECO:0000256" key="12">
    <source>
        <dbReference type="RuleBase" id="RU000483"/>
    </source>
</evidence>
<keyword evidence="3 11" id="KW-0813">Transport</keyword>
<keyword evidence="5 11" id="KW-0812">Transmembrane</keyword>
<dbReference type="PROSITE" id="PS00449">
    <property type="entry name" value="ATPASE_A"/>
    <property type="match status" value="1"/>
</dbReference>
<dbReference type="InterPro" id="IPR023011">
    <property type="entry name" value="ATP_synth_F0_asu_AS"/>
</dbReference>
<evidence type="ECO:0000256" key="7">
    <source>
        <dbReference type="ARBA" id="ARBA00022989"/>
    </source>
</evidence>
<evidence type="ECO:0000256" key="4">
    <source>
        <dbReference type="ARBA" id="ARBA00022547"/>
    </source>
</evidence>
<comment type="function">
    <text evidence="11 12">Key component of the proton channel; it plays a direct role in the translocation of protons across the membrane.</text>
</comment>
<reference evidence="13 14" key="1">
    <citation type="journal article" date="2016" name="Nat. Commun.">
        <title>Thousands of microbial genomes shed light on interconnected biogeochemical processes in an aquifer system.</title>
        <authorList>
            <person name="Anantharaman K."/>
            <person name="Brown C.T."/>
            <person name="Hug L.A."/>
            <person name="Sharon I."/>
            <person name="Castelle C.J."/>
            <person name="Probst A.J."/>
            <person name="Thomas B.C."/>
            <person name="Singh A."/>
            <person name="Wilkins M.J."/>
            <person name="Karaoz U."/>
            <person name="Brodie E.L."/>
            <person name="Williams K.H."/>
            <person name="Hubbard S.S."/>
            <person name="Banfield J.F."/>
        </authorList>
    </citation>
    <scope>NUCLEOTIDE SEQUENCE [LARGE SCALE GENOMIC DNA]</scope>
</reference>
<feature type="transmembrane region" description="Helical" evidence="11">
    <location>
        <begin position="212"/>
        <end position="234"/>
    </location>
</feature>
<dbReference type="NCBIfam" id="TIGR01131">
    <property type="entry name" value="ATP_synt_6_or_A"/>
    <property type="match status" value="1"/>
</dbReference>
<evidence type="ECO:0000256" key="2">
    <source>
        <dbReference type="ARBA" id="ARBA00006810"/>
    </source>
</evidence>
<gene>
    <name evidence="11" type="primary">atpB</name>
    <name evidence="13" type="ORF">A2771_03870</name>
</gene>
<sequence>MHISLSAETIFFLGSFPITNSLIASILVSLILMIGAYFISKNFNKIPNRAQNIVEVVIEWMIDLADSIGGKSARQFLPLVITIFVYILFANWIGLFPGFGSIGINEIEEGHEKFIPLLRGATADLNTTLALALISVGAIQYYGILKNKLSYFKRFINFSSPVDFFTGILEIVSEFAKIISFSFRLFGNIFAGEVLLVVVASLIPIIAPLPFFGLEIFVGLIQALVFSMLTLVFVQMGTITHGEEVEHGS</sequence>
<organism evidence="13 14">
    <name type="scientific">Candidatus Woesebacteria bacterium RIFCSPHIGHO2_01_FULL_38_26b</name>
    <dbReference type="NCBI Taxonomy" id="1802491"/>
    <lineage>
        <taxon>Bacteria</taxon>
        <taxon>Candidatus Woeseibacteriota</taxon>
    </lineage>
</organism>
<dbReference type="PANTHER" id="PTHR42823:SF3">
    <property type="entry name" value="ATP SYNTHASE SUBUNIT A, CHLOROPLASTIC"/>
    <property type="match status" value="1"/>
</dbReference>
<feature type="transmembrane region" description="Helical" evidence="11">
    <location>
        <begin position="185"/>
        <end position="206"/>
    </location>
</feature>
<proteinExistence type="inferred from homology"/>
<dbReference type="GO" id="GO:0045259">
    <property type="term" value="C:proton-transporting ATP synthase complex"/>
    <property type="evidence" value="ECO:0007669"/>
    <property type="project" value="UniProtKB-KW"/>
</dbReference>